<organism evidence="1">
    <name type="scientific">uncultured Acidimicrobiales bacterium</name>
    <dbReference type="NCBI Taxonomy" id="310071"/>
    <lineage>
        <taxon>Bacteria</taxon>
        <taxon>Bacillati</taxon>
        <taxon>Actinomycetota</taxon>
        <taxon>Acidimicrobiia</taxon>
        <taxon>Acidimicrobiales</taxon>
        <taxon>environmental samples</taxon>
    </lineage>
</organism>
<gene>
    <name evidence="1" type="ORF">AVDCRST_MAG20-1384</name>
</gene>
<evidence type="ECO:0000313" key="1">
    <source>
        <dbReference type="EMBL" id="CAA9234134.1"/>
    </source>
</evidence>
<dbReference type="EMBL" id="CADCSY010000061">
    <property type="protein sequence ID" value="CAA9234134.1"/>
    <property type="molecule type" value="Genomic_DNA"/>
</dbReference>
<protein>
    <submittedName>
        <fullName evidence="1">Uncharacterized protein</fullName>
    </submittedName>
</protein>
<dbReference type="AlphaFoldDB" id="A0A6J4HXT7"/>
<accession>A0A6J4HXT7</accession>
<reference evidence="1" key="1">
    <citation type="submission" date="2020-02" db="EMBL/GenBank/DDBJ databases">
        <authorList>
            <person name="Meier V. D."/>
        </authorList>
    </citation>
    <scope>NUCLEOTIDE SEQUENCE</scope>
    <source>
        <strain evidence="1">AVDCRST_MAG20</strain>
    </source>
</reference>
<proteinExistence type="predicted"/>
<name>A0A6J4HXT7_9ACTN</name>
<sequence>MSAKQPETTPVEQPLTDDSIRVRQLTHYQFSWVAGEAGEEGTWTLQLVLDQGAWEEVLTVTEDDADALQDLLSKAKVVNYDVGRRVLMFGTTKVGEA</sequence>